<comment type="caution">
    <text evidence="2">The sequence shown here is derived from an EMBL/GenBank/DDBJ whole genome shotgun (WGS) entry which is preliminary data.</text>
</comment>
<sequence length="172" mass="18007">MNNIYLLLFLFLVTLELNAQDAPAERPAKAIYVEGLGSGLGVSLNYDTRFKPGLSGLGLRVGVGGLDVSSSAGSIDIITLPVLVNYVAGNSRAAFEAGVGVTVIRVSAISASTLPGDNIVAKGTGVAGSGNFGLRVQPKRNGVHFRLYWSPFVTSDIFEPRIFGASLGFGFR</sequence>
<evidence type="ECO:0000256" key="1">
    <source>
        <dbReference type="SAM" id="SignalP"/>
    </source>
</evidence>
<evidence type="ECO:0008006" key="4">
    <source>
        <dbReference type="Google" id="ProtNLM"/>
    </source>
</evidence>
<keyword evidence="1" id="KW-0732">Signal</keyword>
<dbReference type="Proteomes" id="UP001597469">
    <property type="component" value="Unassembled WGS sequence"/>
</dbReference>
<protein>
    <recommendedName>
        <fullName evidence="4">Outer membrane protein beta-barrel domain-containing protein</fullName>
    </recommendedName>
</protein>
<evidence type="ECO:0000313" key="3">
    <source>
        <dbReference type="Proteomes" id="UP001597469"/>
    </source>
</evidence>
<accession>A0ABW5M8M3</accession>
<dbReference type="RefSeq" id="WP_381525317.1">
    <property type="nucleotide sequence ID" value="NZ_JBHULN010000012.1"/>
</dbReference>
<feature type="signal peptide" evidence="1">
    <location>
        <begin position="1"/>
        <end position="19"/>
    </location>
</feature>
<keyword evidence="3" id="KW-1185">Reference proteome</keyword>
<feature type="chain" id="PRO_5047502697" description="Outer membrane protein beta-barrel domain-containing protein" evidence="1">
    <location>
        <begin position="20"/>
        <end position="172"/>
    </location>
</feature>
<organism evidence="2 3">
    <name type="scientific">Spirosoma soli</name>
    <dbReference type="NCBI Taxonomy" id="1770529"/>
    <lineage>
        <taxon>Bacteria</taxon>
        <taxon>Pseudomonadati</taxon>
        <taxon>Bacteroidota</taxon>
        <taxon>Cytophagia</taxon>
        <taxon>Cytophagales</taxon>
        <taxon>Cytophagaceae</taxon>
        <taxon>Spirosoma</taxon>
    </lineage>
</organism>
<evidence type="ECO:0000313" key="2">
    <source>
        <dbReference type="EMBL" id="MFD2572726.1"/>
    </source>
</evidence>
<reference evidence="3" key="1">
    <citation type="journal article" date="2019" name="Int. J. Syst. Evol. Microbiol.">
        <title>The Global Catalogue of Microorganisms (GCM) 10K type strain sequencing project: providing services to taxonomists for standard genome sequencing and annotation.</title>
        <authorList>
            <consortium name="The Broad Institute Genomics Platform"/>
            <consortium name="The Broad Institute Genome Sequencing Center for Infectious Disease"/>
            <person name="Wu L."/>
            <person name="Ma J."/>
        </authorList>
    </citation>
    <scope>NUCLEOTIDE SEQUENCE [LARGE SCALE GENOMIC DNA]</scope>
    <source>
        <strain evidence="3">KCTC 42805</strain>
    </source>
</reference>
<dbReference type="EMBL" id="JBHULN010000012">
    <property type="protein sequence ID" value="MFD2572726.1"/>
    <property type="molecule type" value="Genomic_DNA"/>
</dbReference>
<gene>
    <name evidence="2" type="ORF">ACFSUS_18950</name>
</gene>
<proteinExistence type="predicted"/>
<name>A0ABW5M8M3_9BACT</name>